<sequence length="90" mass="10521">MKDMKTDLSPEEEEAAMAQFNDNFPLFQCTNLQIYREETMAFLEHDTNASNDDPFLSMTAGLAEMCDSVFKAYVDQKKRNRPEKRFSLPW</sequence>
<dbReference type="Proteomes" id="UP000828390">
    <property type="component" value="Unassembled WGS sequence"/>
</dbReference>
<proteinExistence type="predicted"/>
<name>A0A9D4E0W0_DREPO</name>
<keyword evidence="2" id="KW-1185">Reference proteome</keyword>
<comment type="caution">
    <text evidence="1">The sequence shown here is derived from an EMBL/GenBank/DDBJ whole genome shotgun (WGS) entry which is preliminary data.</text>
</comment>
<reference evidence="1" key="2">
    <citation type="submission" date="2020-11" db="EMBL/GenBank/DDBJ databases">
        <authorList>
            <person name="McCartney M.A."/>
            <person name="Auch B."/>
            <person name="Kono T."/>
            <person name="Mallez S."/>
            <person name="Becker A."/>
            <person name="Gohl D.M."/>
            <person name="Silverstein K.A.T."/>
            <person name="Koren S."/>
            <person name="Bechman K.B."/>
            <person name="Herman A."/>
            <person name="Abrahante J.E."/>
            <person name="Garbe J."/>
        </authorList>
    </citation>
    <scope>NUCLEOTIDE SEQUENCE</scope>
    <source>
        <strain evidence="1">Duluth1</strain>
        <tissue evidence="1">Whole animal</tissue>
    </source>
</reference>
<accession>A0A9D4E0W0</accession>
<protein>
    <submittedName>
        <fullName evidence="1">Uncharacterized protein</fullName>
    </submittedName>
</protein>
<organism evidence="1 2">
    <name type="scientific">Dreissena polymorpha</name>
    <name type="common">Zebra mussel</name>
    <name type="synonym">Mytilus polymorpha</name>
    <dbReference type="NCBI Taxonomy" id="45954"/>
    <lineage>
        <taxon>Eukaryota</taxon>
        <taxon>Metazoa</taxon>
        <taxon>Spiralia</taxon>
        <taxon>Lophotrochozoa</taxon>
        <taxon>Mollusca</taxon>
        <taxon>Bivalvia</taxon>
        <taxon>Autobranchia</taxon>
        <taxon>Heteroconchia</taxon>
        <taxon>Euheterodonta</taxon>
        <taxon>Imparidentia</taxon>
        <taxon>Neoheterodontei</taxon>
        <taxon>Myida</taxon>
        <taxon>Dreissenoidea</taxon>
        <taxon>Dreissenidae</taxon>
        <taxon>Dreissena</taxon>
    </lineage>
</organism>
<dbReference type="EMBL" id="JAIWYP010000009">
    <property type="protein sequence ID" value="KAH3770773.1"/>
    <property type="molecule type" value="Genomic_DNA"/>
</dbReference>
<evidence type="ECO:0000313" key="2">
    <source>
        <dbReference type="Proteomes" id="UP000828390"/>
    </source>
</evidence>
<reference evidence="1" key="1">
    <citation type="journal article" date="2019" name="bioRxiv">
        <title>The Genome of the Zebra Mussel, Dreissena polymorpha: A Resource for Invasive Species Research.</title>
        <authorList>
            <person name="McCartney M.A."/>
            <person name="Auch B."/>
            <person name="Kono T."/>
            <person name="Mallez S."/>
            <person name="Zhang Y."/>
            <person name="Obille A."/>
            <person name="Becker A."/>
            <person name="Abrahante J.E."/>
            <person name="Garbe J."/>
            <person name="Badalamenti J.P."/>
            <person name="Herman A."/>
            <person name="Mangelson H."/>
            <person name="Liachko I."/>
            <person name="Sullivan S."/>
            <person name="Sone E.D."/>
            <person name="Koren S."/>
            <person name="Silverstein K.A.T."/>
            <person name="Beckman K.B."/>
            <person name="Gohl D.M."/>
        </authorList>
    </citation>
    <scope>NUCLEOTIDE SEQUENCE</scope>
    <source>
        <strain evidence="1">Duluth1</strain>
        <tissue evidence="1">Whole animal</tissue>
    </source>
</reference>
<gene>
    <name evidence="1" type="ORF">DPMN_172066</name>
</gene>
<evidence type="ECO:0000313" key="1">
    <source>
        <dbReference type="EMBL" id="KAH3770773.1"/>
    </source>
</evidence>
<dbReference type="AlphaFoldDB" id="A0A9D4E0W0"/>